<dbReference type="Proteomes" id="UP000828048">
    <property type="component" value="Chromosome 11"/>
</dbReference>
<protein>
    <submittedName>
        <fullName evidence="1">Uncharacterized protein</fullName>
    </submittedName>
</protein>
<proteinExistence type="predicted"/>
<sequence>MCTPQCIFDKLGGLAFDEAVKQGKYVLHYAKNLEKLQDEMRKLDDRRERIHIQVCEAIDNGKAIVPDVKTWQMEADKLKSDVDQLMGESSAKGNMHCIACSCPNIKWRFRLSKQAKKNIQDVKELIEKGHFNEISHRRRPPPELESLSNKNYVNFDSRRPIFNKIVHALEESGVNMIGVHGPGGVGKTTLVKEVCQKMLDDRSFKRVSLAVVSKDLNVKDIQSKLADSLNFDEFDATAEEKSRATQLWNKFTNGEKYLIVLDDIWEEVDLKAIGIPIMDGKTGCKVLLTSRNEDLLVNRMCVDIPFPMAELSEAEAWVIFKKRLGNSIESQPEIESLAREVCKKCKGLPIAINALGAALKDKPDYAWKDALNKLERCMLTNIQGVKPSVWVSLRLSYDMLWSLDAKCCFLLCCLFREDAEIPIGDLTRHCLASRLLSQNPRTLEEVRNSVCTVIDALKSASLLSTGSHENVVRIHDIIRDVGISIAREEKAFFVDHGALCWPENPIDRPPYSTISLISGKIKALPTELTCPKLRTLMFESNQLSDLKVPDEFFSEMTQLSVLTLTRMHMKPLPSSLGKLANLRMLHLIECHLANIAILGDLNKNLEVLSLRGSSIMALPPEIGQLTSLRVLDLEECDKLSMIPQGVVSNLTNLEELYFPDTFDKWEAPTNEKHDISRSSNVSLEELRQSLTRGQSTILHIHIPKVMLLPEGLKFENLKRFRVSVGSKFNRSEDFPGTRVLKYDRIPLRNEFIPLMDKAEVLYLNGIKGLKKVLHDGGVRNGFLNLKNLKVTSCDDDLEYLLREPKSSVQSHGQVPLQSFSKLTMLLIDNCKLKYLFSPTTTRGLVHLEQLEVRSCEIIEGIVGFEGQNDVNEHVSEVKFGKLKQLILKNLPNLISFYVKKKKTGTTMRSSFALPQPLFNEKLQYTERVEFREGSHFSFVVCNLSFGATVGVGSRVWAANLLEFCVAAILIHIQCHCLVATTLEVAFPALECLIIDYLPTITKIWDKKPLPESEKETQSFCKLGVISMEGCNHLVYVLPSYMLPRLQNLQKIAIFHCEEMEVIISKELKENEAADNDIIVFRQLKELTFWNVPKLKSLYTGAQVFFSDKVAFPSLKELTMCGLPKIKEIWNKQPLPKPGKDAKSFYKLSYFRFEKCHQLVYVFPSYMLPQLQHLEELVIRDCKNLEVIVSKELNEKKVIHYDTVFPQLKAVDLWNLPNLKRFCTEAQLFFSDKVALPVLEKIELDKDLEFLRNGTSTKEDVFPLLKTIELDEDSLIFRIGISTNEECGTSVAEGACCREGEDEAVDVFKAEVVVVEVLEEEDDSERK</sequence>
<evidence type="ECO:0000313" key="1">
    <source>
        <dbReference type="EMBL" id="KAH7853355.1"/>
    </source>
</evidence>
<gene>
    <name evidence="1" type="ORF">Vadar_001486</name>
</gene>
<reference evidence="1 2" key="1">
    <citation type="journal article" date="2021" name="Hortic Res">
        <title>High-quality reference genome and annotation aids understanding of berry development for evergreen blueberry (Vaccinium darrowii).</title>
        <authorList>
            <person name="Yu J."/>
            <person name="Hulse-Kemp A.M."/>
            <person name="Babiker E."/>
            <person name="Staton M."/>
        </authorList>
    </citation>
    <scope>NUCLEOTIDE SEQUENCE [LARGE SCALE GENOMIC DNA]</scope>
    <source>
        <strain evidence="2">cv. NJ 8807/NJ 8810</strain>
        <tissue evidence="1">Young leaf</tissue>
    </source>
</reference>
<organism evidence="1 2">
    <name type="scientific">Vaccinium darrowii</name>
    <dbReference type="NCBI Taxonomy" id="229202"/>
    <lineage>
        <taxon>Eukaryota</taxon>
        <taxon>Viridiplantae</taxon>
        <taxon>Streptophyta</taxon>
        <taxon>Embryophyta</taxon>
        <taxon>Tracheophyta</taxon>
        <taxon>Spermatophyta</taxon>
        <taxon>Magnoliopsida</taxon>
        <taxon>eudicotyledons</taxon>
        <taxon>Gunneridae</taxon>
        <taxon>Pentapetalae</taxon>
        <taxon>asterids</taxon>
        <taxon>Ericales</taxon>
        <taxon>Ericaceae</taxon>
        <taxon>Vaccinioideae</taxon>
        <taxon>Vaccinieae</taxon>
        <taxon>Vaccinium</taxon>
    </lineage>
</organism>
<dbReference type="EMBL" id="CM037161">
    <property type="protein sequence ID" value="KAH7853355.1"/>
    <property type="molecule type" value="Genomic_DNA"/>
</dbReference>
<accession>A0ACB7YIN4</accession>
<keyword evidence="2" id="KW-1185">Reference proteome</keyword>
<name>A0ACB7YIN4_9ERIC</name>
<evidence type="ECO:0000313" key="2">
    <source>
        <dbReference type="Proteomes" id="UP000828048"/>
    </source>
</evidence>
<comment type="caution">
    <text evidence="1">The sequence shown here is derived from an EMBL/GenBank/DDBJ whole genome shotgun (WGS) entry which is preliminary data.</text>
</comment>